<dbReference type="EMBL" id="REGN01003385">
    <property type="protein sequence ID" value="RNA22895.1"/>
    <property type="molecule type" value="Genomic_DNA"/>
</dbReference>
<dbReference type="OrthoDB" id="6151124at2759"/>
<dbReference type="STRING" id="10195.A0A3M7RHY2"/>
<organism evidence="1 2">
    <name type="scientific">Brachionus plicatilis</name>
    <name type="common">Marine rotifer</name>
    <name type="synonym">Brachionus muelleri</name>
    <dbReference type="NCBI Taxonomy" id="10195"/>
    <lineage>
        <taxon>Eukaryota</taxon>
        <taxon>Metazoa</taxon>
        <taxon>Spiralia</taxon>
        <taxon>Gnathifera</taxon>
        <taxon>Rotifera</taxon>
        <taxon>Eurotatoria</taxon>
        <taxon>Monogononta</taxon>
        <taxon>Pseudotrocha</taxon>
        <taxon>Ploima</taxon>
        <taxon>Brachionidae</taxon>
        <taxon>Brachionus</taxon>
    </lineage>
</organism>
<sequence length="221" mass="26886">MEKEILYLDTEYKQIIFEKHRYQKNEKKSSWYRSNITIHLYPTVDAYNVPLMDAYNRQYQKLTEKYSYNEIAEYWKPFTTVKSNLRYHRNQTKPNNPKQTKDIQINEIYSTINCEQFLQFDNKDNKNQILIFMFPIGMKILCNSVRWHFDGTFKTCLTYFLQIISFHGYYQNQMHPACYILLQNKERETYVEALSNLKEIFTRNNCSIVLQETLSFLNKKF</sequence>
<protein>
    <submittedName>
        <fullName evidence="1">Uncharacterized protein</fullName>
    </submittedName>
</protein>
<evidence type="ECO:0000313" key="1">
    <source>
        <dbReference type="EMBL" id="RNA22895.1"/>
    </source>
</evidence>
<accession>A0A3M7RHY2</accession>
<evidence type="ECO:0000313" key="2">
    <source>
        <dbReference type="Proteomes" id="UP000276133"/>
    </source>
</evidence>
<keyword evidence="2" id="KW-1185">Reference proteome</keyword>
<dbReference type="AlphaFoldDB" id="A0A3M7RHY2"/>
<gene>
    <name evidence="1" type="ORF">BpHYR1_015621</name>
</gene>
<name>A0A3M7RHY2_BRAPC</name>
<reference evidence="1 2" key="1">
    <citation type="journal article" date="2018" name="Sci. Rep.">
        <title>Genomic signatures of local adaptation to the degree of environmental predictability in rotifers.</title>
        <authorList>
            <person name="Franch-Gras L."/>
            <person name="Hahn C."/>
            <person name="Garcia-Roger E.M."/>
            <person name="Carmona M.J."/>
            <person name="Serra M."/>
            <person name="Gomez A."/>
        </authorList>
    </citation>
    <scope>NUCLEOTIDE SEQUENCE [LARGE SCALE GENOMIC DNA]</scope>
    <source>
        <strain evidence="1">HYR1</strain>
    </source>
</reference>
<proteinExistence type="predicted"/>
<comment type="caution">
    <text evidence="1">The sequence shown here is derived from an EMBL/GenBank/DDBJ whole genome shotgun (WGS) entry which is preliminary data.</text>
</comment>
<dbReference type="Proteomes" id="UP000276133">
    <property type="component" value="Unassembled WGS sequence"/>
</dbReference>